<evidence type="ECO:0000313" key="4">
    <source>
        <dbReference type="Proteomes" id="UP000007796"/>
    </source>
</evidence>
<evidence type="ECO:0000259" key="2">
    <source>
        <dbReference type="Pfam" id="PF10390"/>
    </source>
</evidence>
<dbReference type="InterPro" id="IPR019464">
    <property type="entry name" value="ELL_N"/>
</dbReference>
<feature type="compositionally biased region" description="Low complexity" evidence="1">
    <location>
        <begin position="604"/>
        <end position="633"/>
    </location>
</feature>
<feature type="region of interest" description="Disordered" evidence="1">
    <location>
        <begin position="348"/>
        <end position="724"/>
    </location>
</feature>
<dbReference type="STRING" id="655863.F0XAH9"/>
<dbReference type="eggNOG" id="ENOG502S5YD">
    <property type="taxonomic scope" value="Eukaryota"/>
</dbReference>
<dbReference type="GO" id="GO:0016567">
    <property type="term" value="P:protein ubiquitination"/>
    <property type="evidence" value="ECO:0007669"/>
    <property type="project" value="UniProtKB-UniPathway"/>
</dbReference>
<dbReference type="RefSeq" id="XP_014175341.1">
    <property type="nucleotide sequence ID" value="XM_014319866.1"/>
</dbReference>
<keyword evidence="4" id="KW-1185">Reference proteome</keyword>
<dbReference type="GO" id="GO:0006368">
    <property type="term" value="P:transcription elongation by RNA polymerase II"/>
    <property type="evidence" value="ECO:0007669"/>
    <property type="project" value="InterPro"/>
</dbReference>
<accession>F0XAH9</accession>
<feature type="region of interest" description="Disordered" evidence="1">
    <location>
        <begin position="111"/>
        <end position="145"/>
    </location>
</feature>
<dbReference type="Pfam" id="PF10390">
    <property type="entry name" value="ELL"/>
    <property type="match status" value="1"/>
</dbReference>
<dbReference type="EMBL" id="GL629735">
    <property type="protein sequence ID" value="EFX05859.1"/>
    <property type="molecule type" value="Genomic_DNA"/>
</dbReference>
<feature type="compositionally biased region" description="Polar residues" evidence="1">
    <location>
        <begin position="702"/>
        <end position="712"/>
    </location>
</feature>
<feature type="compositionally biased region" description="Low complexity" evidence="1">
    <location>
        <begin position="476"/>
        <end position="485"/>
    </location>
</feature>
<gene>
    <name evidence="3" type="ORF">CMQ_3928</name>
</gene>
<dbReference type="SUPFAM" id="SSF46785">
    <property type="entry name" value="Winged helix' DNA-binding domain"/>
    <property type="match status" value="1"/>
</dbReference>
<evidence type="ECO:0000256" key="1">
    <source>
        <dbReference type="SAM" id="MobiDB-lite"/>
    </source>
</evidence>
<feature type="compositionally biased region" description="Polar residues" evidence="1">
    <location>
        <begin position="404"/>
        <end position="415"/>
    </location>
</feature>
<feature type="region of interest" description="Disordered" evidence="1">
    <location>
        <begin position="162"/>
        <end position="240"/>
    </location>
</feature>
<feature type="domain" description="RNA polymerase II elongation factor ELL N-terminal" evidence="2">
    <location>
        <begin position="157"/>
        <end position="311"/>
    </location>
</feature>
<dbReference type="InterPro" id="IPR036390">
    <property type="entry name" value="WH_DNA-bd_sf"/>
</dbReference>
<dbReference type="AlphaFoldDB" id="F0XAH9"/>
<protein>
    <submittedName>
        <fullName evidence="3">Com1-like protein</fullName>
    </submittedName>
</protein>
<dbReference type="OrthoDB" id="2587563at2759"/>
<evidence type="ECO:0000313" key="3">
    <source>
        <dbReference type="EMBL" id="EFX05859.1"/>
    </source>
</evidence>
<dbReference type="Proteomes" id="UP000007796">
    <property type="component" value="Unassembled WGS sequence"/>
</dbReference>
<feature type="compositionally biased region" description="Low complexity" evidence="1">
    <location>
        <begin position="438"/>
        <end position="460"/>
    </location>
</feature>
<sequence>MALKIPHAGLQLEEAFHDSIDHLPTQAFILDLSDAVIDGMIESVAQGHEIRLSLGNTPTFLYGNSSHHIEATTEDSNDDLELFLANAASSSPKVERLPQFAMSLFRKPELGDPWDQYRTGSSEDEDDEYEEEASPEPEDANDQQSHAALNTDIALLRSSLAQKEAEKQEKSTKVIEGSGPASNGKNIKRAVGSLHKALSGRRSPNGRTSVSPLPTSPALSAIGSPSLAPNDASSQQAKRARAPIIHELAFKEQPYDILWQKYPGASEVDFRNALEKVADLYEDSQNYCLRKKYWRELDVWNHEYASNDERQQAIDNAIRQYDKMRLSQSEPEWEKLLRKEERGQGRILSKIHAAIAKGPPATKTKGQRTDESGDSGGGSGSGRDDSGEYGNGSHRTDEEGADSESISASPYQQGATAAKKKVSAREKRLLSTKKKTNPAPTSVPSSTPKVSPTKPTVAKPSAEKTKFKSNEFITNSDSSASESESMPLATAVRQSKLSAANTKPSVTAKANTKVALSSSIGDKARKGPVVAPPADVRKPKPSPIKEVVKSQITAKPLLKKRIRQDEDDSSSSSSSDGPLSKRVKPGKPAPKLLPTKDHEKYHQPRQQQAAPPPARASNVSPNSTTSSSSNHSGGRSGHVRNGSAPSNKPKNNNSPTKSSPLAASPPANASEIDLSSEESVPPIGSSNTNQKRKMVNERRNNLDGTDSSTNNGKPKKRKHLPEDVVEQARKFKIYYEKYEALYKDISSRDNPPKAQVVYLLAMHHRLQLMKENIYSEAMVRA</sequence>
<dbReference type="HOGENOM" id="CLU_013856_1_0_1"/>
<feature type="compositionally biased region" description="Polar residues" evidence="1">
    <location>
        <begin position="492"/>
        <end position="520"/>
    </location>
</feature>
<feature type="compositionally biased region" description="Basic and acidic residues" evidence="1">
    <location>
        <begin position="163"/>
        <end position="173"/>
    </location>
</feature>
<feature type="compositionally biased region" description="Acidic residues" evidence="1">
    <location>
        <begin position="122"/>
        <end position="141"/>
    </location>
</feature>
<dbReference type="GeneID" id="25977082"/>
<dbReference type="UniPathway" id="UPA00143"/>
<dbReference type="GO" id="GO:0008023">
    <property type="term" value="C:transcription elongation factor complex"/>
    <property type="evidence" value="ECO:0007669"/>
    <property type="project" value="InterPro"/>
</dbReference>
<feature type="compositionally biased region" description="Low complexity" evidence="1">
    <location>
        <begin position="645"/>
        <end position="670"/>
    </location>
</feature>
<dbReference type="InParanoid" id="F0XAH9"/>
<proteinExistence type="predicted"/>
<reference evidence="3 4" key="1">
    <citation type="journal article" date="2011" name="Proc. Natl. Acad. Sci. U.S.A.">
        <title>Genome and transcriptome analyses of the mountain pine beetle-fungal symbiont Grosmannia clavigera, a lodgepole pine pathogen.</title>
        <authorList>
            <person name="DiGuistini S."/>
            <person name="Wang Y."/>
            <person name="Liao N.Y."/>
            <person name="Taylor G."/>
            <person name="Tanguay P."/>
            <person name="Feau N."/>
            <person name="Henrissat B."/>
            <person name="Chan S.K."/>
            <person name="Hesse-Orce U."/>
            <person name="Alamouti S.M."/>
            <person name="Tsui C.K.M."/>
            <person name="Docking R.T."/>
            <person name="Levasseur A."/>
            <person name="Haridas S."/>
            <person name="Robertson G."/>
            <person name="Birol I."/>
            <person name="Holt R.A."/>
            <person name="Marra M.A."/>
            <person name="Hamelin R.C."/>
            <person name="Hirst M."/>
            <person name="Jones S.J.M."/>
            <person name="Bohlmann J."/>
            <person name="Breuil C."/>
        </authorList>
    </citation>
    <scope>NUCLEOTIDE SEQUENCE [LARGE SCALE GENOMIC DNA]</scope>
    <source>
        <strain evidence="4">kw1407 / UAMH 11150</strain>
    </source>
</reference>
<organism evidence="4">
    <name type="scientific">Grosmannia clavigera (strain kw1407 / UAMH 11150)</name>
    <name type="common">Blue stain fungus</name>
    <name type="synonym">Graphiocladiella clavigera</name>
    <dbReference type="NCBI Taxonomy" id="655863"/>
    <lineage>
        <taxon>Eukaryota</taxon>
        <taxon>Fungi</taxon>
        <taxon>Dikarya</taxon>
        <taxon>Ascomycota</taxon>
        <taxon>Pezizomycotina</taxon>
        <taxon>Sordariomycetes</taxon>
        <taxon>Sordariomycetidae</taxon>
        <taxon>Ophiostomatales</taxon>
        <taxon>Ophiostomataceae</taxon>
        <taxon>Leptographium</taxon>
    </lineage>
</organism>
<name>F0XAH9_GROCL</name>